<proteinExistence type="predicted"/>
<dbReference type="Gramene" id="PGSC0003DMT400002077">
    <property type="protein sequence ID" value="PGSC0003DMT400002077"/>
    <property type="gene ID" value="PGSC0003DMG402000790"/>
</dbReference>
<dbReference type="HOGENOM" id="CLU_2890257_0_0_1"/>
<dbReference type="Proteomes" id="UP000011115">
    <property type="component" value="Unassembled WGS sequence"/>
</dbReference>
<protein>
    <submittedName>
        <fullName evidence="1">Mitochondrial carrier protein</fullName>
    </submittedName>
</protein>
<dbReference type="ExpressionAtlas" id="M0ZJK4">
    <property type="expression patterns" value="baseline"/>
</dbReference>
<dbReference type="EnsemblPlants" id="PGSC0003DMT400002077">
    <property type="protein sequence ID" value="PGSC0003DMT400002077"/>
    <property type="gene ID" value="PGSC0003DMG402000790"/>
</dbReference>
<keyword evidence="2" id="KW-1185">Reference proteome</keyword>
<reference evidence="1" key="2">
    <citation type="submission" date="2015-06" db="UniProtKB">
        <authorList>
            <consortium name="EnsemblPlants"/>
        </authorList>
    </citation>
    <scope>IDENTIFICATION</scope>
    <source>
        <strain evidence="1">DM1-3 516 R44</strain>
    </source>
</reference>
<evidence type="ECO:0000313" key="2">
    <source>
        <dbReference type="Proteomes" id="UP000011115"/>
    </source>
</evidence>
<dbReference type="AlphaFoldDB" id="M0ZJK4"/>
<dbReference type="OrthoDB" id="276989at2759"/>
<accession>M0ZJK4</accession>
<sequence>MEYKLQINPTVDVTVFSAIIWTLISKRQCTSVMIICIKRSSSPVRDFSLQLPMPVIGSKNPTL</sequence>
<organism evidence="1 2">
    <name type="scientific">Solanum tuberosum</name>
    <name type="common">Potato</name>
    <dbReference type="NCBI Taxonomy" id="4113"/>
    <lineage>
        <taxon>Eukaryota</taxon>
        <taxon>Viridiplantae</taxon>
        <taxon>Streptophyta</taxon>
        <taxon>Embryophyta</taxon>
        <taxon>Tracheophyta</taxon>
        <taxon>Spermatophyta</taxon>
        <taxon>Magnoliopsida</taxon>
        <taxon>eudicotyledons</taxon>
        <taxon>Gunneridae</taxon>
        <taxon>Pentapetalae</taxon>
        <taxon>asterids</taxon>
        <taxon>lamiids</taxon>
        <taxon>Solanales</taxon>
        <taxon>Solanaceae</taxon>
        <taxon>Solanoideae</taxon>
        <taxon>Solaneae</taxon>
        <taxon>Solanum</taxon>
    </lineage>
</organism>
<name>M0ZJK4_SOLTU</name>
<reference evidence="2" key="1">
    <citation type="journal article" date="2011" name="Nature">
        <title>Genome sequence and analysis of the tuber crop potato.</title>
        <authorList>
            <consortium name="The Potato Genome Sequencing Consortium"/>
        </authorList>
    </citation>
    <scope>NUCLEOTIDE SEQUENCE [LARGE SCALE GENOMIC DNA]</scope>
    <source>
        <strain evidence="2">cv. DM1-3 516 R44</strain>
    </source>
</reference>
<evidence type="ECO:0000313" key="1">
    <source>
        <dbReference type="EnsemblPlants" id="PGSC0003DMT400002077"/>
    </source>
</evidence>
<gene>
    <name evidence="1" type="primary">LOC102603584</name>
</gene>